<dbReference type="GO" id="GO:0016758">
    <property type="term" value="F:hexosyltransferase activity"/>
    <property type="evidence" value="ECO:0007669"/>
    <property type="project" value="UniProtKB-ARBA"/>
</dbReference>
<proteinExistence type="predicted"/>
<dbReference type="RefSeq" id="WP_074724304.1">
    <property type="nucleotide sequence ID" value="NZ_FOFZ01000015.1"/>
</dbReference>
<dbReference type="Pfam" id="PF00535">
    <property type="entry name" value="Glycos_transf_2"/>
    <property type="match status" value="1"/>
</dbReference>
<organism evidence="2 3">
    <name type="scientific">Flavobacterium frigoris</name>
    <dbReference type="NCBI Taxonomy" id="229204"/>
    <lineage>
        <taxon>Bacteria</taxon>
        <taxon>Pseudomonadati</taxon>
        <taxon>Bacteroidota</taxon>
        <taxon>Flavobacteriia</taxon>
        <taxon>Flavobacteriales</taxon>
        <taxon>Flavobacteriaceae</taxon>
        <taxon>Flavobacterium</taxon>
    </lineage>
</organism>
<accession>A0A1H9Q187</accession>
<dbReference type="Gene3D" id="3.90.550.10">
    <property type="entry name" value="Spore Coat Polysaccharide Biosynthesis Protein SpsA, Chain A"/>
    <property type="match status" value="1"/>
</dbReference>
<evidence type="ECO:0000313" key="3">
    <source>
        <dbReference type="Proteomes" id="UP000183658"/>
    </source>
</evidence>
<gene>
    <name evidence="2" type="ORF">SAMN05444355_11510</name>
</gene>
<name>A0A1H9Q187_FLAFI</name>
<dbReference type="SUPFAM" id="SSF53448">
    <property type="entry name" value="Nucleotide-diphospho-sugar transferases"/>
    <property type="match status" value="1"/>
</dbReference>
<sequence>MIVENEIPLISVIVLCYNQEQTIGRTLDSILSQQTDYSFEIIIGEDASPTDNTRLICEEYAEKYPNIIRLMAKEPNKGVIKNYSDCLALCNGKYISTCAGDDWWHNSNKLQLQVKFLENNESYGLVFTDYRIVKFDPVSGNEIFSNSNIISNPEEDAYERLIVCNFISAGTVLFRNDIFKKHIDFKKFKSLGFFMEDYPMWLEMIQHTKFKYISTETITYTVAEGSLSNNKTDFRKTEEFENSVLDIKKYYIKKYPVKTIDTKRLLELHHHFLTSIFIRDGHFERARYHSKFLINAGIKGFIKVIICHTPMIKLYARYLNMGTNE</sequence>
<dbReference type="OrthoDB" id="199095at2"/>
<keyword evidence="2" id="KW-0808">Transferase</keyword>
<dbReference type="InterPro" id="IPR029044">
    <property type="entry name" value="Nucleotide-diphossugar_trans"/>
</dbReference>
<dbReference type="PANTHER" id="PTHR22916:SF3">
    <property type="entry name" value="UDP-GLCNAC:BETAGAL BETA-1,3-N-ACETYLGLUCOSAMINYLTRANSFERASE-LIKE PROTEIN 1"/>
    <property type="match status" value="1"/>
</dbReference>
<keyword evidence="3" id="KW-1185">Reference proteome</keyword>
<dbReference type="PANTHER" id="PTHR22916">
    <property type="entry name" value="GLYCOSYLTRANSFERASE"/>
    <property type="match status" value="1"/>
</dbReference>
<dbReference type="EMBL" id="FOFZ01000015">
    <property type="protein sequence ID" value="SER54217.1"/>
    <property type="molecule type" value="Genomic_DNA"/>
</dbReference>
<dbReference type="AlphaFoldDB" id="A0A1H9Q187"/>
<evidence type="ECO:0000313" key="2">
    <source>
        <dbReference type="EMBL" id="SER54217.1"/>
    </source>
</evidence>
<reference evidence="3" key="1">
    <citation type="submission" date="2016-10" db="EMBL/GenBank/DDBJ databases">
        <authorList>
            <person name="Varghese N."/>
            <person name="Submissions S."/>
        </authorList>
    </citation>
    <scope>NUCLEOTIDE SEQUENCE [LARGE SCALE GENOMIC DNA]</scope>
    <source>
        <strain evidence="3">DSM 15719</strain>
    </source>
</reference>
<evidence type="ECO:0000259" key="1">
    <source>
        <dbReference type="Pfam" id="PF00535"/>
    </source>
</evidence>
<dbReference type="Proteomes" id="UP000183658">
    <property type="component" value="Unassembled WGS sequence"/>
</dbReference>
<feature type="domain" description="Glycosyltransferase 2-like" evidence="1">
    <location>
        <begin position="11"/>
        <end position="181"/>
    </location>
</feature>
<dbReference type="InterPro" id="IPR001173">
    <property type="entry name" value="Glyco_trans_2-like"/>
</dbReference>
<protein>
    <submittedName>
        <fullName evidence="2">Glycosyltransferase involved in cell wall bisynthesis</fullName>
    </submittedName>
</protein>